<organism evidence="1 2">
    <name type="scientific">Shinella curvata</name>
    <dbReference type="NCBI Taxonomy" id="1817964"/>
    <lineage>
        <taxon>Bacteria</taxon>
        <taxon>Pseudomonadati</taxon>
        <taxon>Pseudomonadota</taxon>
        <taxon>Alphaproteobacteria</taxon>
        <taxon>Hyphomicrobiales</taxon>
        <taxon>Rhizobiaceae</taxon>
        <taxon>Shinella</taxon>
    </lineage>
</organism>
<dbReference type="Proteomes" id="UP001177080">
    <property type="component" value="Unassembled WGS sequence"/>
</dbReference>
<name>A0ABT8XEJ7_9HYPH</name>
<dbReference type="EMBL" id="WHSC02000006">
    <property type="protein sequence ID" value="MDO6122169.1"/>
    <property type="molecule type" value="Genomic_DNA"/>
</dbReference>
<evidence type="ECO:0000313" key="1">
    <source>
        <dbReference type="EMBL" id="MDO6122169.1"/>
    </source>
</evidence>
<accession>A0ABT8XEJ7</accession>
<protein>
    <submittedName>
        <fullName evidence="1">Uncharacterized protein</fullName>
    </submittedName>
</protein>
<reference evidence="1" key="1">
    <citation type="submission" date="2022-04" db="EMBL/GenBank/DDBJ databases">
        <title>Shinella lacus sp. nov., a novel member of the genus Shinella from water.</title>
        <authorList>
            <person name="Deng Y."/>
        </authorList>
    </citation>
    <scope>NUCLEOTIDE SEQUENCE</scope>
    <source>
        <strain evidence="1">JCM 31239</strain>
    </source>
</reference>
<keyword evidence="2" id="KW-1185">Reference proteome</keyword>
<dbReference type="RefSeq" id="WP_244759886.1">
    <property type="nucleotide sequence ID" value="NZ_JALJCJ010000002.1"/>
</dbReference>
<sequence>MNTSCPVLTVAENHYVQIQEKLEREMMATIYEAIAKASEQASQEMQAVEIDVPAPAREYFVSVAHQKLFLLLCGADTETFEGGDPEIATNIIQNGMNIRDHYWIRRSET</sequence>
<gene>
    <name evidence="1" type="ORF">GB928_013325</name>
</gene>
<proteinExistence type="predicted"/>
<comment type="caution">
    <text evidence="1">The sequence shown here is derived from an EMBL/GenBank/DDBJ whole genome shotgun (WGS) entry which is preliminary data.</text>
</comment>
<evidence type="ECO:0000313" key="2">
    <source>
        <dbReference type="Proteomes" id="UP001177080"/>
    </source>
</evidence>